<dbReference type="AlphaFoldDB" id="A0A7V9ABB4"/>
<name>A0A7V9ABB4_9BACT</name>
<proteinExistence type="predicted"/>
<feature type="transmembrane region" description="Helical" evidence="2">
    <location>
        <begin position="286"/>
        <end position="307"/>
    </location>
</feature>
<evidence type="ECO:0000313" key="3">
    <source>
        <dbReference type="EMBL" id="MBA2226041.1"/>
    </source>
</evidence>
<keyword evidence="2" id="KW-0812">Transmembrane</keyword>
<feature type="compositionally biased region" description="Low complexity" evidence="1">
    <location>
        <begin position="69"/>
        <end position="88"/>
    </location>
</feature>
<dbReference type="RefSeq" id="WP_194537477.1">
    <property type="nucleotide sequence ID" value="NZ_JACEFB010000004.1"/>
</dbReference>
<evidence type="ECO:0000256" key="1">
    <source>
        <dbReference type="SAM" id="MobiDB-lite"/>
    </source>
</evidence>
<feature type="region of interest" description="Disordered" evidence="1">
    <location>
        <begin position="149"/>
        <end position="246"/>
    </location>
</feature>
<comment type="caution">
    <text evidence="3">The sequence shown here is derived from an EMBL/GenBank/DDBJ whole genome shotgun (WGS) entry which is preliminary data.</text>
</comment>
<organism evidence="3 4">
    <name type="scientific">Thermogemmata fonticola</name>
    <dbReference type="NCBI Taxonomy" id="2755323"/>
    <lineage>
        <taxon>Bacteria</taxon>
        <taxon>Pseudomonadati</taxon>
        <taxon>Planctomycetota</taxon>
        <taxon>Planctomycetia</taxon>
        <taxon>Gemmatales</taxon>
        <taxon>Gemmataceae</taxon>
        <taxon>Thermogemmata</taxon>
    </lineage>
</organism>
<feature type="compositionally biased region" description="Gly residues" evidence="1">
    <location>
        <begin position="59"/>
        <end position="68"/>
    </location>
</feature>
<evidence type="ECO:0000313" key="4">
    <source>
        <dbReference type="Proteomes" id="UP000542342"/>
    </source>
</evidence>
<accession>A0A7V9ABB4</accession>
<keyword evidence="4" id="KW-1185">Reference proteome</keyword>
<feature type="region of interest" description="Disordered" evidence="1">
    <location>
        <begin position="40"/>
        <end position="117"/>
    </location>
</feature>
<feature type="compositionally biased region" description="Low complexity" evidence="1">
    <location>
        <begin position="151"/>
        <end position="167"/>
    </location>
</feature>
<reference evidence="3 4" key="1">
    <citation type="submission" date="2020-07" db="EMBL/GenBank/DDBJ databases">
        <title>Thermogemmata thermophila gen. nov., sp. nov., a novel moderate thermophilic planctomycete from a Kamchatka hot spring.</title>
        <authorList>
            <person name="Elcheninov A.G."/>
            <person name="Podosokorskaya O.A."/>
            <person name="Kovaleva O.L."/>
            <person name="Novikov A."/>
            <person name="Bonch-Osmolovskaya E.A."/>
            <person name="Toshchakov S.V."/>
            <person name="Kublanov I.V."/>
        </authorList>
    </citation>
    <scope>NUCLEOTIDE SEQUENCE [LARGE SCALE GENOMIC DNA]</scope>
    <source>
        <strain evidence="3 4">2918</strain>
    </source>
</reference>
<keyword evidence="2" id="KW-1133">Transmembrane helix</keyword>
<dbReference type="Proteomes" id="UP000542342">
    <property type="component" value="Unassembled WGS sequence"/>
</dbReference>
<protein>
    <submittedName>
        <fullName evidence="3">Uncharacterized protein</fullName>
    </submittedName>
</protein>
<dbReference type="EMBL" id="JACEFB010000004">
    <property type="protein sequence ID" value="MBA2226041.1"/>
    <property type="molecule type" value="Genomic_DNA"/>
</dbReference>
<keyword evidence="2" id="KW-0472">Membrane</keyword>
<feature type="compositionally biased region" description="Low complexity" evidence="1">
    <location>
        <begin position="176"/>
        <end position="187"/>
    </location>
</feature>
<feature type="compositionally biased region" description="Low complexity" evidence="1">
    <location>
        <begin position="208"/>
        <end position="220"/>
    </location>
</feature>
<evidence type="ECO:0000256" key="2">
    <source>
        <dbReference type="SAM" id="Phobius"/>
    </source>
</evidence>
<feature type="compositionally biased region" description="Pro residues" evidence="1">
    <location>
        <begin position="221"/>
        <end position="230"/>
    </location>
</feature>
<gene>
    <name evidence="3" type="ORF">H0921_07685</name>
</gene>
<sequence length="536" mass="55485">MATATITCAFCHKPMGVLEHQRGRVVRCPHCRQMVVVPKEEGGGTAGATGAAGAVSPPGSGGADGGLSAGSAPVSSSPPVVSSSSPGLEELASEAPTVVQSVSPPLPFSRPASGGEDAASILSEAAPTDSLFDCGDELPRPILPVMEEGKGAAARPAGPERPSVTPQTPLPPPRAPVAGPGAAGPSPAVSPPTPPPGTVSAPVPPLAAVPTPSASAVPAAAPAPPSPPASAPTDDPGPFRFGNAGDVPTPPLPIPLIVPVEVPVEAPPSSGAARATPPPPRPISPLAFAVLAVYAAFATCVALYGLFFREPPLPPAHPLAILPDTFGEYDPASRKKIALRLPLTGPLPEELIVPLGGALTVGQLRVEPLRVEERPLRLIAESAQEKREEVTGPALVLHLKLTNTSDAWVFHPVDPALVRKASQLEQEDRFNGTRLHVGSAVFIGGPLEWPFRRGVRRYEAAQQDHDRPLQPGESRTFVICSAADPTLRRAVRNAPADLLWHVHLRTGIFVWKEREIPVTSILGVRFPASAIRRSPS</sequence>
<feature type="compositionally biased region" description="Low complexity" evidence="1">
    <location>
        <begin position="48"/>
        <end position="58"/>
    </location>
</feature>
<feature type="compositionally biased region" description="Pro residues" evidence="1">
    <location>
        <begin position="188"/>
        <end position="207"/>
    </location>
</feature>